<feature type="transmembrane region" description="Helical" evidence="1">
    <location>
        <begin position="104"/>
        <end position="130"/>
    </location>
</feature>
<comment type="caution">
    <text evidence="3">The sequence shown here is derived from an EMBL/GenBank/DDBJ whole genome shotgun (WGS) entry which is preliminary data.</text>
</comment>
<protein>
    <submittedName>
        <fullName evidence="3">Uncharacterized protein</fullName>
    </submittedName>
</protein>
<dbReference type="OrthoDB" id="10673222at2759"/>
<feature type="signal peptide" evidence="2">
    <location>
        <begin position="1"/>
        <end position="26"/>
    </location>
</feature>
<evidence type="ECO:0000313" key="3">
    <source>
        <dbReference type="EMBL" id="KAG7354869.1"/>
    </source>
</evidence>
<evidence type="ECO:0000256" key="2">
    <source>
        <dbReference type="SAM" id="SignalP"/>
    </source>
</evidence>
<keyword evidence="1" id="KW-0472">Membrane</keyword>
<keyword evidence="4" id="KW-1185">Reference proteome</keyword>
<feature type="transmembrane region" description="Helical" evidence="1">
    <location>
        <begin position="151"/>
        <end position="170"/>
    </location>
</feature>
<keyword evidence="1" id="KW-0812">Transmembrane</keyword>
<sequence length="336" mass="35600">MSLKKLRLPLLMLFGIVLDTTTTTHGYLLQGAIPFHRQSFSPALSISSFDFSTCRFGGNSRYSRLILQITSGKFNEEDLVEDPPSSPSMTNNVDERTRGIPTEFFMQVGLVAILAFVGYNIATTVISGVVGMASSASHALGDEVGREMGQLGANVWALAVSLFLAVWEVLKVMVPFIGKGIMDAGKVAAPVVGEASSRFVEVATPYVNEAARVVNEAASPYVEDVARAVDESVVAPVKYAIDTNIMSPIQGAQNSVSSQINAIQSSVTTQIDSSLNEVGQTVTSTIQDATNQASASVSEVVGAQTARIVAPIQDVTSKVDASVKSVVKPIQDAMSF</sequence>
<feature type="chain" id="PRO_5039899908" evidence="2">
    <location>
        <begin position="27"/>
        <end position="336"/>
    </location>
</feature>
<gene>
    <name evidence="3" type="ORF">IV203_004225</name>
</gene>
<proteinExistence type="predicted"/>
<reference evidence="3" key="1">
    <citation type="journal article" date="2021" name="Sci. Rep.">
        <title>Diploid genomic architecture of Nitzschia inconspicua, an elite biomass production diatom.</title>
        <authorList>
            <person name="Oliver A."/>
            <person name="Podell S."/>
            <person name="Pinowska A."/>
            <person name="Traller J.C."/>
            <person name="Smith S.R."/>
            <person name="McClure R."/>
            <person name="Beliaev A."/>
            <person name="Bohutskyi P."/>
            <person name="Hill E.A."/>
            <person name="Rabines A."/>
            <person name="Zheng H."/>
            <person name="Allen L.Z."/>
            <person name="Kuo A."/>
            <person name="Grigoriev I.V."/>
            <person name="Allen A.E."/>
            <person name="Hazlebeck D."/>
            <person name="Allen E.E."/>
        </authorList>
    </citation>
    <scope>NUCLEOTIDE SEQUENCE</scope>
    <source>
        <strain evidence="3">Hildebrandi</strain>
    </source>
</reference>
<organism evidence="3 4">
    <name type="scientific">Nitzschia inconspicua</name>
    <dbReference type="NCBI Taxonomy" id="303405"/>
    <lineage>
        <taxon>Eukaryota</taxon>
        <taxon>Sar</taxon>
        <taxon>Stramenopiles</taxon>
        <taxon>Ochrophyta</taxon>
        <taxon>Bacillariophyta</taxon>
        <taxon>Bacillariophyceae</taxon>
        <taxon>Bacillariophycidae</taxon>
        <taxon>Bacillariales</taxon>
        <taxon>Bacillariaceae</taxon>
        <taxon>Nitzschia</taxon>
    </lineage>
</organism>
<evidence type="ECO:0000313" key="4">
    <source>
        <dbReference type="Proteomes" id="UP000693970"/>
    </source>
</evidence>
<keyword evidence="1" id="KW-1133">Transmembrane helix</keyword>
<dbReference type="Proteomes" id="UP000693970">
    <property type="component" value="Unassembled WGS sequence"/>
</dbReference>
<accession>A0A9K3PRQ1</accession>
<keyword evidence="2" id="KW-0732">Signal</keyword>
<dbReference type="EMBL" id="JAGRRH010000016">
    <property type="protein sequence ID" value="KAG7354869.1"/>
    <property type="molecule type" value="Genomic_DNA"/>
</dbReference>
<name>A0A9K3PRQ1_9STRA</name>
<dbReference type="AlphaFoldDB" id="A0A9K3PRQ1"/>
<reference evidence="3" key="2">
    <citation type="submission" date="2021-04" db="EMBL/GenBank/DDBJ databases">
        <authorList>
            <person name="Podell S."/>
        </authorList>
    </citation>
    <scope>NUCLEOTIDE SEQUENCE</scope>
    <source>
        <strain evidence="3">Hildebrandi</strain>
    </source>
</reference>
<evidence type="ECO:0000256" key="1">
    <source>
        <dbReference type="SAM" id="Phobius"/>
    </source>
</evidence>